<proteinExistence type="predicted"/>
<evidence type="ECO:0000256" key="1">
    <source>
        <dbReference type="ARBA" id="ARBA00022737"/>
    </source>
</evidence>
<feature type="domain" description="NACHT" evidence="3">
    <location>
        <begin position="309"/>
        <end position="451"/>
    </location>
</feature>
<protein>
    <recommendedName>
        <fullName evidence="3">NACHT domain-containing protein</fullName>
    </recommendedName>
</protein>
<dbReference type="InterPro" id="IPR027417">
    <property type="entry name" value="P-loop_NTPase"/>
</dbReference>
<reference evidence="4" key="1">
    <citation type="submission" date="2023-11" db="EMBL/GenBank/DDBJ databases">
        <authorList>
            <person name="De Vega J J."/>
            <person name="De Vega J J."/>
        </authorList>
    </citation>
    <scope>NUCLEOTIDE SEQUENCE</scope>
</reference>
<evidence type="ECO:0000313" key="4">
    <source>
        <dbReference type="EMBL" id="CAK5271119.1"/>
    </source>
</evidence>
<dbReference type="EMBL" id="CAVNYO010000169">
    <property type="protein sequence ID" value="CAK5271119.1"/>
    <property type="molecule type" value="Genomic_DNA"/>
</dbReference>
<feature type="compositionally biased region" description="Pro residues" evidence="2">
    <location>
        <begin position="17"/>
        <end position="31"/>
    </location>
</feature>
<dbReference type="PANTHER" id="PTHR10039">
    <property type="entry name" value="AMELOGENIN"/>
    <property type="match status" value="1"/>
</dbReference>
<dbReference type="InterPro" id="IPR007111">
    <property type="entry name" value="NACHT_NTPase"/>
</dbReference>
<organism evidence="4 5">
    <name type="scientific">Mycena citricolor</name>
    <dbReference type="NCBI Taxonomy" id="2018698"/>
    <lineage>
        <taxon>Eukaryota</taxon>
        <taxon>Fungi</taxon>
        <taxon>Dikarya</taxon>
        <taxon>Basidiomycota</taxon>
        <taxon>Agaricomycotina</taxon>
        <taxon>Agaricomycetes</taxon>
        <taxon>Agaricomycetidae</taxon>
        <taxon>Agaricales</taxon>
        <taxon>Marasmiineae</taxon>
        <taxon>Mycenaceae</taxon>
        <taxon>Mycena</taxon>
    </lineage>
</organism>
<evidence type="ECO:0000256" key="2">
    <source>
        <dbReference type="SAM" id="MobiDB-lite"/>
    </source>
</evidence>
<dbReference type="Pfam" id="PF24883">
    <property type="entry name" value="NPHP3_N"/>
    <property type="match status" value="1"/>
</dbReference>
<dbReference type="Proteomes" id="UP001295794">
    <property type="component" value="Unassembled WGS sequence"/>
</dbReference>
<sequence length="693" mass="78197">MTRHRHTTALLSSPMTDPQPIPTTPETPGPPSDDAWKTLLTDSIANYERITGKPLDELPFAREVKQCHTVDDFCGVLAQHKKSFGDFRSQDRKIRGVLKSLASVLQFVVNPVAEGTSGFVPGGKGILVAFAAFLEAANRVSNKYDTLELILNRFEPCLTRLDIYLVKLPPSCRQLLHNVLLRILGLMMKTFGLLTLYLRDNPKPRTYRLWQAKTRMRDWAHQLLQDEDVQGSLNELDQLTNEEDLAMSLENLLVAVDTQKLIVDQDVRTWLSPYNTGKRFDDLSLSKHDGTCDWFFDEQFEKWIGLSNSMYWVHGKPGAGKSVSISAVVEHLQMQRELFAFAFISYHEPASQLLPSILSALVYQLATQTRGFHNLLQTAYNQRGPTLSASPSTLLRCLVDIVTSASKRVILVIDGLDEYPHPRRTQELLPLLQKLHEAKISNLRLLLASRPEQDIAGVLGLVATHVLDLQEKTDSREEDILSFVRAQIWKHHPNWSAGVQRKVEETLTQRANGMFLWVSLQMSHLLTCETGDIESQLADLPLDLKGTYDQMMERLQANKSSFHRSQRLLDAIAIAPHRLRVTTAAAIVMVDLDWVDGSGTPQPLDLFDAQDVIRRRGSAFLQINQNLQVEFVHFTAQEYVMALDGFEKNQALATYVTAFTTVALLGLAHPKDSSNWYYFYASVPEADVKPLVS</sequence>
<name>A0AAD2JZT6_9AGAR</name>
<dbReference type="InterPro" id="IPR031350">
    <property type="entry name" value="Goodbye_dom"/>
</dbReference>
<dbReference type="Gene3D" id="3.40.50.300">
    <property type="entry name" value="P-loop containing nucleotide triphosphate hydrolases"/>
    <property type="match status" value="1"/>
</dbReference>
<keyword evidence="5" id="KW-1185">Reference proteome</keyword>
<evidence type="ECO:0000313" key="5">
    <source>
        <dbReference type="Proteomes" id="UP001295794"/>
    </source>
</evidence>
<comment type="caution">
    <text evidence="4">The sequence shown here is derived from an EMBL/GenBank/DDBJ whole genome shotgun (WGS) entry which is preliminary data.</text>
</comment>
<dbReference type="PROSITE" id="PS50837">
    <property type="entry name" value="NACHT"/>
    <property type="match status" value="1"/>
</dbReference>
<dbReference type="Pfam" id="PF17109">
    <property type="entry name" value="Goodbye"/>
    <property type="match status" value="1"/>
</dbReference>
<dbReference type="SUPFAM" id="SSF52540">
    <property type="entry name" value="P-loop containing nucleoside triphosphate hydrolases"/>
    <property type="match status" value="1"/>
</dbReference>
<feature type="region of interest" description="Disordered" evidence="2">
    <location>
        <begin position="1"/>
        <end position="33"/>
    </location>
</feature>
<accession>A0AAD2JZT6</accession>
<dbReference type="AlphaFoldDB" id="A0AAD2JZT6"/>
<evidence type="ECO:0000259" key="3">
    <source>
        <dbReference type="PROSITE" id="PS50837"/>
    </source>
</evidence>
<gene>
    <name evidence="4" type="ORF">MYCIT1_LOCUS16006</name>
</gene>
<keyword evidence="1" id="KW-0677">Repeat</keyword>
<dbReference type="InterPro" id="IPR056884">
    <property type="entry name" value="NPHP3-like_N"/>
</dbReference>